<accession>A0A6J2SYU6</accession>
<feature type="compositionally biased region" description="Basic and acidic residues" evidence="1">
    <location>
        <begin position="686"/>
        <end position="701"/>
    </location>
</feature>
<dbReference type="OrthoDB" id="691673at2759"/>
<evidence type="ECO:0000313" key="3">
    <source>
        <dbReference type="Proteomes" id="UP000504634"/>
    </source>
</evidence>
<name>A0A6J2SYU6_DROLE</name>
<evidence type="ECO:0000259" key="2">
    <source>
        <dbReference type="Pfam" id="PF13837"/>
    </source>
</evidence>
<reference evidence="4 5" key="1">
    <citation type="submission" date="2025-04" db="UniProtKB">
        <authorList>
            <consortium name="RefSeq"/>
        </authorList>
    </citation>
    <scope>IDENTIFICATION</scope>
    <source>
        <strain evidence="4 5">11010-0011.00</strain>
        <tissue evidence="4 5">Whole body</tissue>
    </source>
</reference>
<dbReference type="Pfam" id="PF13837">
    <property type="entry name" value="Myb_DNA-bind_4"/>
    <property type="match status" value="1"/>
</dbReference>
<gene>
    <name evidence="4 5 6 7" type="primary">LOC115620584</name>
</gene>
<evidence type="ECO:0000256" key="1">
    <source>
        <dbReference type="SAM" id="MobiDB-lite"/>
    </source>
</evidence>
<protein>
    <submittedName>
        <fullName evidence="4 5">Uncharacterized protein LOC115620584</fullName>
    </submittedName>
</protein>
<dbReference type="AlphaFoldDB" id="A0A6J2SYU6"/>
<feature type="region of interest" description="Disordered" evidence="1">
    <location>
        <begin position="686"/>
        <end position="715"/>
    </location>
</feature>
<evidence type="ECO:0000313" key="5">
    <source>
        <dbReference type="RefSeq" id="XP_030369750.1"/>
    </source>
</evidence>
<feature type="region of interest" description="Disordered" evidence="1">
    <location>
        <begin position="727"/>
        <end position="807"/>
    </location>
</feature>
<feature type="region of interest" description="Disordered" evidence="1">
    <location>
        <begin position="564"/>
        <end position="602"/>
    </location>
</feature>
<feature type="compositionally biased region" description="Polar residues" evidence="1">
    <location>
        <begin position="515"/>
        <end position="531"/>
    </location>
</feature>
<dbReference type="InterPro" id="IPR044822">
    <property type="entry name" value="Myb_DNA-bind_4"/>
</dbReference>
<dbReference type="RefSeq" id="XP_030369750.1">
    <property type="nucleotide sequence ID" value="XM_030513890.1"/>
</dbReference>
<dbReference type="RefSeq" id="XP_030369749.1">
    <property type="nucleotide sequence ID" value="XM_030513889.1"/>
</dbReference>
<feature type="region of interest" description="Disordered" evidence="1">
    <location>
        <begin position="209"/>
        <end position="248"/>
    </location>
</feature>
<evidence type="ECO:0000313" key="6">
    <source>
        <dbReference type="RefSeq" id="XP_030369751.1"/>
    </source>
</evidence>
<feature type="compositionally biased region" description="Polar residues" evidence="1">
    <location>
        <begin position="797"/>
        <end position="807"/>
    </location>
</feature>
<feature type="region of interest" description="Disordered" evidence="1">
    <location>
        <begin position="1"/>
        <end position="43"/>
    </location>
</feature>
<sequence length="807" mass="89739">MLMPRLQANSSSNKNNTHSYHKNNNDTYNNSSISGSSKRSHPAPITVAEHTKMRLLSKVEQNMRQQNQNQSVKKLINTAATGNGVVGDVDGLLTPLRVKQHASGKEPKPERNLWSREEMLQMLGIMQQIRAVELLNDRNVKSENVFKRIEEIMRSKGFVKKSVVQIWTKWKFLKSTYNTTQRQKLGTPKTVPEEVYRFLCKMLSSNANGDDGSECENSTNSLDGTADLSQHNQQQQEDGSLDNDSEMGVEHPIFGFRLGAIKPEPIDTGYETVINPDDTSERDTLDFSRSTNASLATDNGFDHTPFVLSVKNEPDMDLNVHLDGNGTHTPPPTAPTSPSATPSSAMQKLLATESNMFTSTPQLPPLRVASFAKDRMQHPTHGVLHIDCPIPQTLVKAAQHTGMRGRPLQTSGSINFAHPNTKLMLPTLQHPAARKNLPVRIPREISIQSTNTRNTAANNNAMRLKQVPMRQTAYALRPERLIPDLDQSISPPQSPNSNQPVVPTMLSRAMFGHPTTASTSRQAQMEAQIMQQRKRRAITDMPSPLTAKQQRNMSSVSNLKSRYDAEFGGNSEDEGDGADTADTASNGSTSNHHHGSGKGADEAQQLKQDEIFQKELSQLTSALYTAQSNMMRDFFTQQKEMARREHEFQLKQDTIVMRALRKQTDELLRTANDLIKQVHKVEKVEKVEPMDSKQSRAKLQESEIMTGGPQAEVEEQPEIELQEDMETAQAEVTAKQGKLDENVSGISTMQFDPSEGKTAQIEGIEKPFNGDVDEDTHQSIEAESEANEMTKEAPTTDDASSQSLDTQ</sequence>
<dbReference type="RefSeq" id="XP_030369751.1">
    <property type="nucleotide sequence ID" value="XM_030513891.1"/>
</dbReference>
<dbReference type="Proteomes" id="UP000504634">
    <property type="component" value="Unplaced"/>
</dbReference>
<feature type="region of interest" description="Disordered" evidence="1">
    <location>
        <begin position="322"/>
        <end position="343"/>
    </location>
</feature>
<evidence type="ECO:0000313" key="4">
    <source>
        <dbReference type="RefSeq" id="XP_030369749.1"/>
    </source>
</evidence>
<dbReference type="RefSeq" id="XP_030369752.1">
    <property type="nucleotide sequence ID" value="XM_030513892.1"/>
</dbReference>
<evidence type="ECO:0000313" key="7">
    <source>
        <dbReference type="RefSeq" id="XP_030369752.1"/>
    </source>
</evidence>
<feature type="domain" description="Myb/SANT-like DNA-binding" evidence="2">
    <location>
        <begin position="111"/>
        <end position="200"/>
    </location>
</feature>
<organism evidence="3 6">
    <name type="scientific">Drosophila lebanonensis</name>
    <name type="common">Fruit fly</name>
    <name type="synonym">Scaptodrosophila lebanonensis</name>
    <dbReference type="NCBI Taxonomy" id="7225"/>
    <lineage>
        <taxon>Eukaryota</taxon>
        <taxon>Metazoa</taxon>
        <taxon>Ecdysozoa</taxon>
        <taxon>Arthropoda</taxon>
        <taxon>Hexapoda</taxon>
        <taxon>Insecta</taxon>
        <taxon>Pterygota</taxon>
        <taxon>Neoptera</taxon>
        <taxon>Endopterygota</taxon>
        <taxon>Diptera</taxon>
        <taxon>Brachycera</taxon>
        <taxon>Muscomorpha</taxon>
        <taxon>Ephydroidea</taxon>
        <taxon>Drosophilidae</taxon>
        <taxon>Scaptodrosophila</taxon>
    </lineage>
</organism>
<feature type="compositionally biased region" description="Polar residues" evidence="1">
    <location>
        <begin position="215"/>
        <end position="238"/>
    </location>
</feature>
<dbReference type="GeneID" id="115620584"/>
<proteinExistence type="predicted"/>
<feature type="compositionally biased region" description="Polar residues" evidence="1">
    <location>
        <begin position="7"/>
        <end position="18"/>
    </location>
</feature>
<dbReference type="Gene3D" id="1.10.10.60">
    <property type="entry name" value="Homeodomain-like"/>
    <property type="match status" value="1"/>
</dbReference>
<keyword evidence="3" id="KW-1185">Reference proteome</keyword>
<feature type="region of interest" description="Disordered" evidence="1">
    <location>
        <begin position="513"/>
        <end position="535"/>
    </location>
</feature>
<feature type="compositionally biased region" description="Low complexity" evidence="1">
    <location>
        <begin position="580"/>
        <end position="590"/>
    </location>
</feature>